<dbReference type="Proteomes" id="UP000191040">
    <property type="component" value="Chromosome I"/>
</dbReference>
<organism evidence="1 2">
    <name type="scientific">Aeromicrobium choanae</name>
    <dbReference type="NCBI Taxonomy" id="1736691"/>
    <lineage>
        <taxon>Bacteria</taxon>
        <taxon>Bacillati</taxon>
        <taxon>Actinomycetota</taxon>
        <taxon>Actinomycetes</taxon>
        <taxon>Propionibacteriales</taxon>
        <taxon>Nocardioidaceae</taxon>
        <taxon>Aeromicrobium</taxon>
    </lineage>
</organism>
<gene>
    <name evidence="1" type="ORF">SAMN06295964_0237</name>
</gene>
<dbReference type="AlphaFoldDB" id="A0A1T4YNG1"/>
<keyword evidence="2" id="KW-1185">Reference proteome</keyword>
<sequence>MLDYFVENAEEESLKLPGHMEVLLMRLISDGLLDGPEMAGGMALGDKVLMRNDKYTLTDAGREVVAQLRDAMSLD</sequence>
<evidence type="ECO:0000313" key="1">
    <source>
        <dbReference type="EMBL" id="SKB03367.1"/>
    </source>
</evidence>
<evidence type="ECO:0000313" key="2">
    <source>
        <dbReference type="Proteomes" id="UP000191040"/>
    </source>
</evidence>
<reference evidence="2" key="1">
    <citation type="submission" date="2017-02" db="EMBL/GenBank/DDBJ databases">
        <authorList>
            <person name="Varghese N."/>
            <person name="Submissions S."/>
        </authorList>
    </citation>
    <scope>NUCLEOTIDE SEQUENCE [LARGE SCALE GENOMIC DNA]</scope>
    <source>
        <strain evidence="2">9H-4</strain>
    </source>
</reference>
<accession>A0A1T4YNG1</accession>
<proteinExistence type="predicted"/>
<protein>
    <submittedName>
        <fullName evidence="1">Uncharacterized protein</fullName>
    </submittedName>
</protein>
<name>A0A1T4YNG1_9ACTN</name>
<dbReference type="EMBL" id="LT796768">
    <property type="protein sequence ID" value="SKB03367.1"/>
    <property type="molecule type" value="Genomic_DNA"/>
</dbReference>